<dbReference type="PANTHER" id="PTHR43585">
    <property type="entry name" value="FUMIPYRROLE BIOSYNTHESIS PROTEIN C"/>
    <property type="match status" value="1"/>
</dbReference>
<dbReference type="SUPFAM" id="SSF56059">
    <property type="entry name" value="Glutathione synthetase ATP-binding domain-like"/>
    <property type="match status" value="1"/>
</dbReference>
<keyword evidence="2 4" id="KW-0547">Nucleotide-binding</keyword>
<sequence>MILLDPLYISPMLEQALLKTTTPMYDIDQKCFINGSQEGVNWPQDQFIVINSEHAIKVLTEQFPHLNAVQWTNLFKNKAALRKHLATYFPNFYFQESTLHDLSKIDRASIPYPIILKPAIGYSSVGVQKIKDAEQFTEVVQQLIANDGLATSYSEDILNFQTFILETYIEGQELAVDAYFNTEGQPIILNLFARMFRDEEDMSDRIYYTSKHVLTEYLPVIEAYLRELGQSLQINNYPFHIELRMDAQGSVIPIEVNPLRFAGVGTTELGVHAYQINPYEYALWQWEPDWAQKIAAMDDRIYSFTCAEFDSHLTFADIEQIDHEQIKAQFDHLLEYRVLPFDYGTAFAVIFFVSDSFSQNERVLAMDFMSFITTKQQALSY</sequence>
<reference evidence="6 7" key="1">
    <citation type="submission" date="2023-09" db="EMBL/GenBank/DDBJ databases">
        <authorList>
            <person name="Page C.A."/>
            <person name="Perez-Diaz I.M."/>
        </authorList>
    </citation>
    <scope>NUCLEOTIDE SEQUENCE [LARGE SCALE GENOMIC DNA]</scope>
    <source>
        <strain evidence="6 7">Ll15</strain>
    </source>
</reference>
<name>A0ABZ0RTL1_9BACI</name>
<feature type="domain" description="ATP-grasp" evidence="5">
    <location>
        <begin position="78"/>
        <end position="287"/>
    </location>
</feature>
<evidence type="ECO:0000313" key="7">
    <source>
        <dbReference type="Proteomes" id="UP001322664"/>
    </source>
</evidence>
<accession>A0ABZ0RTL1</accession>
<dbReference type="InterPro" id="IPR052032">
    <property type="entry name" value="ATP-dep_AA_Ligase"/>
</dbReference>
<evidence type="ECO:0000313" key="6">
    <source>
        <dbReference type="EMBL" id="WPK10651.1"/>
    </source>
</evidence>
<dbReference type="PANTHER" id="PTHR43585:SF2">
    <property type="entry name" value="ATP-GRASP ENZYME FSQD"/>
    <property type="match status" value="1"/>
</dbReference>
<evidence type="ECO:0000256" key="4">
    <source>
        <dbReference type="PROSITE-ProRule" id="PRU00409"/>
    </source>
</evidence>
<dbReference type="InterPro" id="IPR011761">
    <property type="entry name" value="ATP-grasp"/>
</dbReference>
<gene>
    <name evidence="6" type="ORF">R6U77_12240</name>
</gene>
<dbReference type="PROSITE" id="PS50975">
    <property type="entry name" value="ATP_GRASP"/>
    <property type="match status" value="1"/>
</dbReference>
<keyword evidence="3 4" id="KW-0067">ATP-binding</keyword>
<protein>
    <submittedName>
        <fullName evidence="6">ATP-grasp domain-containing protein</fullName>
    </submittedName>
</protein>
<evidence type="ECO:0000256" key="3">
    <source>
        <dbReference type="ARBA" id="ARBA00022840"/>
    </source>
</evidence>
<evidence type="ECO:0000256" key="1">
    <source>
        <dbReference type="ARBA" id="ARBA00022598"/>
    </source>
</evidence>
<keyword evidence="1" id="KW-0436">Ligase</keyword>
<keyword evidence="7" id="KW-1185">Reference proteome</keyword>
<evidence type="ECO:0000259" key="5">
    <source>
        <dbReference type="PROSITE" id="PS50975"/>
    </source>
</evidence>
<organism evidence="6 7">
    <name type="scientific">Lysinibacillus louembei</name>
    <dbReference type="NCBI Taxonomy" id="1470088"/>
    <lineage>
        <taxon>Bacteria</taxon>
        <taxon>Bacillati</taxon>
        <taxon>Bacillota</taxon>
        <taxon>Bacilli</taxon>
        <taxon>Bacillales</taxon>
        <taxon>Bacillaceae</taxon>
        <taxon>Lysinibacillus</taxon>
    </lineage>
</organism>
<dbReference type="EMBL" id="CP137624">
    <property type="protein sequence ID" value="WPK10651.1"/>
    <property type="molecule type" value="Genomic_DNA"/>
</dbReference>
<dbReference type="RefSeq" id="WP_319835846.1">
    <property type="nucleotide sequence ID" value="NZ_CP137624.1"/>
</dbReference>
<dbReference type="Pfam" id="PF13535">
    <property type="entry name" value="ATP-grasp_4"/>
    <property type="match status" value="1"/>
</dbReference>
<proteinExistence type="predicted"/>
<dbReference type="Gene3D" id="3.30.470.20">
    <property type="entry name" value="ATP-grasp fold, B domain"/>
    <property type="match status" value="1"/>
</dbReference>
<evidence type="ECO:0000256" key="2">
    <source>
        <dbReference type="ARBA" id="ARBA00022741"/>
    </source>
</evidence>
<dbReference type="Proteomes" id="UP001322664">
    <property type="component" value="Chromosome"/>
</dbReference>